<dbReference type="InterPro" id="IPR036013">
    <property type="entry name" value="Band_7/SPFH_dom_sf"/>
</dbReference>
<keyword evidence="14" id="KW-1185">Reference proteome</keyword>
<dbReference type="Gene3D" id="3.30.479.30">
    <property type="entry name" value="Band 7 domain"/>
    <property type="match status" value="1"/>
</dbReference>
<dbReference type="PANTHER" id="PTHR10264">
    <property type="entry name" value="BAND 7 PROTEIN-RELATED"/>
    <property type="match status" value="1"/>
</dbReference>
<keyword evidence="5" id="KW-1133">Transmembrane helix</keyword>
<dbReference type="AlphaFoldDB" id="A0A814YU25"/>
<dbReference type="InterPro" id="IPR043202">
    <property type="entry name" value="Band-7_stomatin-like"/>
</dbReference>
<proteinExistence type="inferred from homology"/>
<dbReference type="InterPro" id="IPR018080">
    <property type="entry name" value="Band_7/stomatin-like_CS"/>
</dbReference>
<dbReference type="OrthoDB" id="2105077at2759"/>
<feature type="compositionally biased region" description="Polar residues" evidence="4">
    <location>
        <begin position="1"/>
        <end position="19"/>
    </location>
</feature>
<dbReference type="EMBL" id="CAJNOL010002627">
    <property type="protein sequence ID" value="CAF1517538.1"/>
    <property type="molecule type" value="Genomic_DNA"/>
</dbReference>
<evidence type="ECO:0000313" key="10">
    <source>
        <dbReference type="EMBL" id="CAF1281176.1"/>
    </source>
</evidence>
<dbReference type="PANTHER" id="PTHR10264:SF19">
    <property type="entry name" value="AT06885P-RELATED"/>
    <property type="match status" value="1"/>
</dbReference>
<dbReference type="InterPro" id="IPR001107">
    <property type="entry name" value="Band_7"/>
</dbReference>
<dbReference type="Gene3D" id="6.10.250.2090">
    <property type="match status" value="1"/>
</dbReference>
<comment type="similarity">
    <text evidence="2">Belongs to the band 7/mec-2 family.</text>
</comment>
<dbReference type="FunFam" id="3.30.479.30:FF:000002">
    <property type="entry name" value="band 7 protein AGAP004871"/>
    <property type="match status" value="1"/>
</dbReference>
<evidence type="ECO:0000313" key="9">
    <source>
        <dbReference type="EMBL" id="CAF1233017.1"/>
    </source>
</evidence>
<evidence type="ECO:0000313" key="13">
    <source>
        <dbReference type="Proteomes" id="UP000663854"/>
    </source>
</evidence>
<evidence type="ECO:0000256" key="2">
    <source>
        <dbReference type="ARBA" id="ARBA00008164"/>
    </source>
</evidence>
<dbReference type="PROSITE" id="PS01270">
    <property type="entry name" value="BAND_7"/>
    <property type="match status" value="1"/>
</dbReference>
<keyword evidence="5" id="KW-0812">Transmembrane</keyword>
<sequence>MKSRSNRISSAEQEFAMTSKQQQKQHHKTTVTTDINLSTEPRNTAPRGFQYDVRNTEQGLGACGWILVVLSYILCALTFPFSLCIAIKVVQEYERAVLMRLGRILPGGAKGPGLFFVLPCVDTIIKVDLRTVTFDVPPQEILTRDSVTVSVDAVVYFRIFNPIISVTNVENSRYSTQLLAATTLRNILGTKTLQEILSDRENISHLMQAHLDEGTDPWGVKVERVEIKDVRLPVSMQRSMAAEAEASREARAKIIAAEGEQKASRSLKEAADVINESPIALQLRYLQTLTHISAEKNSTIVFPIPIELFRLVKSRGPGATTNF</sequence>
<dbReference type="PRINTS" id="PR00721">
    <property type="entry name" value="STOMATIN"/>
</dbReference>
<feature type="domain" description="Band 7" evidence="6">
    <location>
        <begin position="85"/>
        <end position="244"/>
    </location>
</feature>
<gene>
    <name evidence="11" type="ORF">JXQ802_LOCUS41364</name>
    <name evidence="12" type="ORF">JXQ802_LOCUS41377</name>
    <name evidence="9" type="ORF">PYM288_LOCUS26479</name>
    <name evidence="7" type="ORF">RFH988_LOCUS16863</name>
    <name evidence="10" type="ORF">SEV965_LOCUS25263</name>
    <name evidence="8" type="ORF">ZHD862_LOCUS23959</name>
</gene>
<dbReference type="Proteomes" id="UP000663870">
    <property type="component" value="Unassembled WGS sequence"/>
</dbReference>
<dbReference type="Pfam" id="PF01145">
    <property type="entry name" value="Band_7"/>
    <property type="match status" value="1"/>
</dbReference>
<dbReference type="EMBL" id="CAJNOU010002018">
    <property type="protein sequence ID" value="CAF1281176.1"/>
    <property type="molecule type" value="Genomic_DNA"/>
</dbReference>
<accession>A0A814YU25</accession>
<dbReference type="Proteomes" id="UP000663889">
    <property type="component" value="Unassembled WGS sequence"/>
</dbReference>
<evidence type="ECO:0000256" key="1">
    <source>
        <dbReference type="ARBA" id="ARBA00004370"/>
    </source>
</evidence>
<evidence type="ECO:0000256" key="5">
    <source>
        <dbReference type="SAM" id="Phobius"/>
    </source>
</evidence>
<feature type="region of interest" description="Disordered" evidence="4">
    <location>
        <begin position="1"/>
        <end position="34"/>
    </location>
</feature>
<evidence type="ECO:0000313" key="14">
    <source>
        <dbReference type="Proteomes" id="UP000663870"/>
    </source>
</evidence>
<evidence type="ECO:0000313" key="12">
    <source>
        <dbReference type="EMBL" id="CAF1517731.1"/>
    </source>
</evidence>
<evidence type="ECO:0000259" key="6">
    <source>
        <dbReference type="SMART" id="SM00244"/>
    </source>
</evidence>
<dbReference type="SUPFAM" id="SSF117892">
    <property type="entry name" value="Band 7/SPFH domain"/>
    <property type="match status" value="1"/>
</dbReference>
<reference evidence="9" key="1">
    <citation type="submission" date="2021-02" db="EMBL/GenBank/DDBJ databases">
        <authorList>
            <person name="Nowell W R."/>
        </authorList>
    </citation>
    <scope>NUCLEOTIDE SEQUENCE</scope>
</reference>
<evidence type="ECO:0000256" key="4">
    <source>
        <dbReference type="SAM" id="MobiDB-lite"/>
    </source>
</evidence>
<dbReference type="EMBL" id="CAJNOL010002629">
    <property type="protein sequence ID" value="CAF1517731.1"/>
    <property type="molecule type" value="Genomic_DNA"/>
</dbReference>
<comment type="subcellular location">
    <subcellularLocation>
        <location evidence="1">Membrane</location>
    </subcellularLocation>
</comment>
<dbReference type="Proteomes" id="UP000663864">
    <property type="component" value="Unassembled WGS sequence"/>
</dbReference>
<keyword evidence="3 5" id="KW-0472">Membrane</keyword>
<dbReference type="Proteomes" id="UP000663882">
    <property type="component" value="Unassembled WGS sequence"/>
</dbReference>
<evidence type="ECO:0000256" key="3">
    <source>
        <dbReference type="ARBA" id="ARBA00023136"/>
    </source>
</evidence>
<dbReference type="SMART" id="SM00244">
    <property type="entry name" value="PHB"/>
    <property type="match status" value="1"/>
</dbReference>
<dbReference type="EMBL" id="CAJNOO010000878">
    <property type="protein sequence ID" value="CAF1053539.1"/>
    <property type="molecule type" value="Genomic_DNA"/>
</dbReference>
<protein>
    <recommendedName>
        <fullName evidence="6">Band 7 domain-containing protein</fullName>
    </recommendedName>
</protein>
<evidence type="ECO:0000313" key="8">
    <source>
        <dbReference type="EMBL" id="CAF1222882.1"/>
    </source>
</evidence>
<dbReference type="Proteomes" id="UP000663854">
    <property type="component" value="Unassembled WGS sequence"/>
</dbReference>
<evidence type="ECO:0000313" key="11">
    <source>
        <dbReference type="EMBL" id="CAF1517538.1"/>
    </source>
</evidence>
<name>A0A814YU25_9BILA</name>
<comment type="caution">
    <text evidence="9">The sequence shown here is derived from an EMBL/GenBank/DDBJ whole genome shotgun (WGS) entry which is preliminary data.</text>
</comment>
<feature type="transmembrane region" description="Helical" evidence="5">
    <location>
        <begin position="65"/>
        <end position="90"/>
    </location>
</feature>
<dbReference type="InterPro" id="IPR001972">
    <property type="entry name" value="Stomatin_HflK_fam"/>
</dbReference>
<dbReference type="EMBL" id="CAJNOH010001590">
    <property type="protein sequence ID" value="CAF1233017.1"/>
    <property type="molecule type" value="Genomic_DNA"/>
</dbReference>
<evidence type="ECO:0000313" key="7">
    <source>
        <dbReference type="EMBL" id="CAF1053539.1"/>
    </source>
</evidence>
<dbReference type="GO" id="GO:0005886">
    <property type="term" value="C:plasma membrane"/>
    <property type="evidence" value="ECO:0007669"/>
    <property type="project" value="InterPro"/>
</dbReference>
<organism evidence="9 13">
    <name type="scientific">Rotaria sordida</name>
    <dbReference type="NCBI Taxonomy" id="392033"/>
    <lineage>
        <taxon>Eukaryota</taxon>
        <taxon>Metazoa</taxon>
        <taxon>Spiralia</taxon>
        <taxon>Gnathifera</taxon>
        <taxon>Rotifera</taxon>
        <taxon>Eurotatoria</taxon>
        <taxon>Bdelloidea</taxon>
        <taxon>Philodinida</taxon>
        <taxon>Philodinidae</taxon>
        <taxon>Rotaria</taxon>
    </lineage>
</organism>
<dbReference type="EMBL" id="CAJNOT010001594">
    <property type="protein sequence ID" value="CAF1222882.1"/>
    <property type="molecule type" value="Genomic_DNA"/>
</dbReference>